<comment type="caution">
    <text evidence="8">The sequence shown here is derived from an EMBL/GenBank/DDBJ whole genome shotgun (WGS) entry which is preliminary data.</text>
</comment>
<accession>A0AAW2VR22</accession>
<reference evidence="8" key="2">
    <citation type="journal article" date="2024" name="Plant">
        <title>Genomic evolution and insights into agronomic trait innovations of Sesamum species.</title>
        <authorList>
            <person name="Miao H."/>
            <person name="Wang L."/>
            <person name="Qu L."/>
            <person name="Liu H."/>
            <person name="Sun Y."/>
            <person name="Le M."/>
            <person name="Wang Q."/>
            <person name="Wei S."/>
            <person name="Zheng Y."/>
            <person name="Lin W."/>
            <person name="Duan Y."/>
            <person name="Cao H."/>
            <person name="Xiong S."/>
            <person name="Wang X."/>
            <person name="Wei L."/>
            <person name="Li C."/>
            <person name="Ma Q."/>
            <person name="Ju M."/>
            <person name="Zhao R."/>
            <person name="Li G."/>
            <person name="Mu C."/>
            <person name="Tian Q."/>
            <person name="Mei H."/>
            <person name="Zhang T."/>
            <person name="Gao T."/>
            <person name="Zhang H."/>
        </authorList>
    </citation>
    <scope>NUCLEOTIDE SEQUENCE</scope>
    <source>
        <strain evidence="8">G02</strain>
    </source>
</reference>
<dbReference type="EMBL" id="JACGWJ010000003">
    <property type="protein sequence ID" value="KAL0431783.1"/>
    <property type="molecule type" value="Genomic_DNA"/>
</dbReference>
<protein>
    <submittedName>
        <fullName evidence="8">Uncharacterized protein</fullName>
    </submittedName>
</protein>
<organism evidence="8">
    <name type="scientific">Sesamum radiatum</name>
    <name type="common">Black benniseed</name>
    <dbReference type="NCBI Taxonomy" id="300843"/>
    <lineage>
        <taxon>Eukaryota</taxon>
        <taxon>Viridiplantae</taxon>
        <taxon>Streptophyta</taxon>
        <taxon>Embryophyta</taxon>
        <taxon>Tracheophyta</taxon>
        <taxon>Spermatophyta</taxon>
        <taxon>Magnoliopsida</taxon>
        <taxon>eudicotyledons</taxon>
        <taxon>Gunneridae</taxon>
        <taxon>Pentapetalae</taxon>
        <taxon>asterids</taxon>
        <taxon>lamiids</taxon>
        <taxon>Lamiales</taxon>
        <taxon>Pedaliaceae</taxon>
        <taxon>Sesamum</taxon>
    </lineage>
</organism>
<comment type="subcellular location">
    <subcellularLocation>
        <location evidence="1">Secreted</location>
    </subcellularLocation>
</comment>
<sequence>MEKSTANHRRPHAFLHFAPAFLLVLALLLSADVQKAECLTTAPPAAEGGCNGTGRIADCLPDGEEFLMESETSRRLLVGARQTFSPGALQPKKPFCDGTNYGSCIPGPNKFYDSENRNCNHNTCKRAPK</sequence>
<evidence type="ECO:0000256" key="2">
    <source>
        <dbReference type="ARBA" id="ARBA00009178"/>
    </source>
</evidence>
<keyword evidence="3" id="KW-0964">Secreted</keyword>
<keyword evidence="6" id="KW-1015">Disulfide bond</keyword>
<evidence type="ECO:0000256" key="4">
    <source>
        <dbReference type="ARBA" id="ARBA00022702"/>
    </source>
</evidence>
<proteinExistence type="inferred from homology"/>
<dbReference type="GO" id="GO:0005576">
    <property type="term" value="C:extracellular region"/>
    <property type="evidence" value="ECO:0007669"/>
    <property type="project" value="UniProtKB-SubCell"/>
</dbReference>
<dbReference type="PANTHER" id="PTHR39112:SF1">
    <property type="entry name" value="PROTEIN RALF-LIKE 27"/>
    <property type="match status" value="1"/>
</dbReference>
<dbReference type="InterPro" id="IPR039252">
    <property type="entry name" value="RALFL27"/>
</dbReference>
<dbReference type="PANTHER" id="PTHR39112">
    <property type="entry name" value="PROTEIN RALF-LIKE 27-RELATED"/>
    <property type="match status" value="1"/>
</dbReference>
<keyword evidence="4" id="KW-0372">Hormone</keyword>
<evidence type="ECO:0000256" key="5">
    <source>
        <dbReference type="ARBA" id="ARBA00022729"/>
    </source>
</evidence>
<evidence type="ECO:0000256" key="3">
    <source>
        <dbReference type="ARBA" id="ARBA00022525"/>
    </source>
</evidence>
<evidence type="ECO:0000256" key="6">
    <source>
        <dbReference type="ARBA" id="ARBA00023157"/>
    </source>
</evidence>
<feature type="signal peptide" evidence="7">
    <location>
        <begin position="1"/>
        <end position="38"/>
    </location>
</feature>
<gene>
    <name evidence="8" type="ORF">Sradi_0804300</name>
</gene>
<name>A0AAW2VR22_SESRA</name>
<dbReference type="GO" id="GO:0005179">
    <property type="term" value="F:hormone activity"/>
    <property type="evidence" value="ECO:0007669"/>
    <property type="project" value="UniProtKB-KW"/>
</dbReference>
<dbReference type="InterPro" id="IPR008801">
    <property type="entry name" value="RALF"/>
</dbReference>
<comment type="similarity">
    <text evidence="2">Belongs to the plant rapid alkalinization factor (RALF) family.</text>
</comment>
<evidence type="ECO:0000313" key="8">
    <source>
        <dbReference type="EMBL" id="KAL0431783.1"/>
    </source>
</evidence>
<feature type="chain" id="PRO_5043789102" evidence="7">
    <location>
        <begin position="39"/>
        <end position="129"/>
    </location>
</feature>
<evidence type="ECO:0000256" key="1">
    <source>
        <dbReference type="ARBA" id="ARBA00004613"/>
    </source>
</evidence>
<keyword evidence="5 7" id="KW-0732">Signal</keyword>
<evidence type="ECO:0000256" key="7">
    <source>
        <dbReference type="SAM" id="SignalP"/>
    </source>
</evidence>
<reference evidence="8" key="1">
    <citation type="submission" date="2020-06" db="EMBL/GenBank/DDBJ databases">
        <authorList>
            <person name="Li T."/>
            <person name="Hu X."/>
            <person name="Zhang T."/>
            <person name="Song X."/>
            <person name="Zhang H."/>
            <person name="Dai N."/>
            <person name="Sheng W."/>
            <person name="Hou X."/>
            <person name="Wei L."/>
        </authorList>
    </citation>
    <scope>NUCLEOTIDE SEQUENCE</scope>
    <source>
        <strain evidence="8">G02</strain>
        <tissue evidence="8">Leaf</tissue>
    </source>
</reference>
<dbReference type="Pfam" id="PF05498">
    <property type="entry name" value="RALF"/>
    <property type="match status" value="1"/>
</dbReference>
<dbReference type="AlphaFoldDB" id="A0AAW2VR22"/>